<gene>
    <name evidence="2" type="ORF">A0U91_16930</name>
</gene>
<dbReference type="KEGG" id="aper:A0U91_16930"/>
<dbReference type="Proteomes" id="UP000189055">
    <property type="component" value="Plasmid pAC1084_1"/>
</dbReference>
<evidence type="ECO:0000256" key="1">
    <source>
        <dbReference type="SAM" id="MobiDB-lite"/>
    </source>
</evidence>
<protein>
    <submittedName>
        <fullName evidence="2">Uncharacterized protein</fullName>
    </submittedName>
</protein>
<accession>A0A1U9LJQ9</accession>
<proteinExistence type="predicted"/>
<evidence type="ECO:0000313" key="2">
    <source>
        <dbReference type="EMBL" id="AQT06686.1"/>
    </source>
</evidence>
<dbReference type="AlphaFoldDB" id="A0A1U9LJQ9"/>
<feature type="region of interest" description="Disordered" evidence="1">
    <location>
        <begin position="93"/>
        <end position="116"/>
    </location>
</feature>
<evidence type="ECO:0000313" key="3">
    <source>
        <dbReference type="Proteomes" id="UP000189055"/>
    </source>
</evidence>
<sequence>MSSQISREDFKWRHDPQTGAMVVVRNDRVYGEIIPWTDKDSGELTGFTGNIIPPNGCMKEFMPSEGFWTPLDKAKEEVVTEICRILEEVVGSVSPDTSMTTAPKADSNPKAASPLA</sequence>
<dbReference type="RefSeq" id="WP_077932311.1">
    <property type="nucleotide sequence ID" value="NZ_CP014688.1"/>
</dbReference>
<organism evidence="2 3">
    <name type="scientific">Acetobacter persici</name>
    <dbReference type="NCBI Taxonomy" id="1076596"/>
    <lineage>
        <taxon>Bacteria</taxon>
        <taxon>Pseudomonadati</taxon>
        <taxon>Pseudomonadota</taxon>
        <taxon>Alphaproteobacteria</taxon>
        <taxon>Acetobacterales</taxon>
        <taxon>Acetobacteraceae</taxon>
        <taxon>Acetobacter</taxon>
    </lineage>
</organism>
<reference evidence="2 3" key="1">
    <citation type="submission" date="2016-03" db="EMBL/GenBank/DDBJ databases">
        <title>Acetic acid bacteria sequencing.</title>
        <authorList>
            <person name="Brandt J."/>
            <person name="Jakob F."/>
            <person name="Vogel R.F."/>
        </authorList>
    </citation>
    <scope>NUCLEOTIDE SEQUENCE [LARGE SCALE GENOMIC DNA]</scope>
    <source>
        <strain evidence="2 3">TMW2.1084</strain>
        <plasmid evidence="3">pac1084_1</plasmid>
    </source>
</reference>
<keyword evidence="2" id="KW-0614">Plasmid</keyword>
<geneLocation type="plasmid" evidence="3">
    <name>pac1084_1</name>
</geneLocation>
<name>A0A1U9LJQ9_9PROT</name>
<dbReference type="EMBL" id="CP014688">
    <property type="protein sequence ID" value="AQT06686.1"/>
    <property type="molecule type" value="Genomic_DNA"/>
</dbReference>